<feature type="transmembrane region" description="Helical" evidence="2">
    <location>
        <begin position="327"/>
        <end position="351"/>
    </location>
</feature>
<accession>A0AAJ7BZ23</accession>
<gene>
    <name evidence="5" type="primary">LOC107268977</name>
</gene>
<name>A0AAJ7BZ23_CEPCN</name>
<keyword evidence="4" id="KW-1185">Reference proteome</keyword>
<dbReference type="KEGG" id="ccin:107268977"/>
<evidence type="ECO:0000259" key="3">
    <source>
        <dbReference type="Pfam" id="PF06974"/>
    </source>
</evidence>
<organism evidence="4 5">
    <name type="scientific">Cephus cinctus</name>
    <name type="common">Wheat stem sawfly</name>
    <dbReference type="NCBI Taxonomy" id="211228"/>
    <lineage>
        <taxon>Eukaryota</taxon>
        <taxon>Metazoa</taxon>
        <taxon>Ecdysozoa</taxon>
        <taxon>Arthropoda</taxon>
        <taxon>Hexapoda</taxon>
        <taxon>Insecta</taxon>
        <taxon>Pterygota</taxon>
        <taxon>Neoptera</taxon>
        <taxon>Endopterygota</taxon>
        <taxon>Hymenoptera</taxon>
        <taxon>Cephoidea</taxon>
        <taxon>Cephidae</taxon>
        <taxon>Cephus</taxon>
    </lineage>
</organism>
<dbReference type="InterPro" id="IPR009721">
    <property type="entry name" value="O-acyltransferase_WSD1_C"/>
</dbReference>
<dbReference type="InterPro" id="IPR045034">
    <property type="entry name" value="O-acyltransferase_WSD1-like"/>
</dbReference>
<keyword evidence="2" id="KW-0472">Membrane</keyword>
<dbReference type="PANTHER" id="PTHR31650">
    <property type="entry name" value="O-ACYLTRANSFERASE (WSD1-LIKE) FAMILY PROTEIN"/>
    <property type="match status" value="1"/>
</dbReference>
<sequence>MDFSGLSFFTNLTFTVLLGFFLVPGLLFCYPVVRWSRRSWIRFVKWRHPNSIVVEENSVRSILDQGRNQGIYTLMLQGNSITEGLRSHLLHLSSTKSLLRAALTQKWGLYAWETVDDFSVDNHLFNSPCSFKGRPITESNLQEYVSDITSKFLPSNQSPWQVYTVNYLLNGEECKLCLVRVHHILLRQEHLTLADFLPLKYFPGTWACQENTNSPFTNLYAEPSALPRLHQKLTESFSNYWNEFLCNNDPTERPEMLKMQIGIFQCLKIGIIVWVSTVKEITRCYKKVEGFKITNSIWILQREASKRNFGIGVIFWSLMKSLNPIEIFWNVVYFFWYLGITLSLKTPILIFREYRALQSSQKHHYPDTLTSLLSCYLPLIFQATLEILSIAGIAIAAPRIILDELFLKHAQSNKLQTTSLCGRKVVAWSDEVDSEIVRKISIVTGVSEAEILLAATVGSLKEYFRQSGQETPQDVFATAKFVSQRALFVQNHEVRGLVCLALPTRTPLFDDDLIETLQVIQKNIQHARSSQSAIYAITAAETSSGLVSYCLPSVLLKVLLNHLTRRYSLSLTHVDGDLPVEGVDSAVFWRPPQGNCSMSITLHRYGKGVRLGVMADAMIGPQHSIITKTFPRSLQSLANIVGVPRTPSRSPSPDQSSPTTSPGY</sequence>
<feature type="region of interest" description="Disordered" evidence="1">
    <location>
        <begin position="642"/>
        <end position="664"/>
    </location>
</feature>
<evidence type="ECO:0000313" key="4">
    <source>
        <dbReference type="Proteomes" id="UP000694920"/>
    </source>
</evidence>
<feature type="domain" description="O-acyltransferase WSD1 C-terminal" evidence="3">
    <location>
        <begin position="496"/>
        <end position="637"/>
    </location>
</feature>
<feature type="transmembrane region" description="Helical" evidence="2">
    <location>
        <begin position="371"/>
        <end position="397"/>
    </location>
</feature>
<dbReference type="RefSeq" id="XP_015597807.1">
    <property type="nucleotide sequence ID" value="XM_015742321.2"/>
</dbReference>
<reference evidence="5" key="1">
    <citation type="submission" date="2025-08" db="UniProtKB">
        <authorList>
            <consortium name="RefSeq"/>
        </authorList>
    </citation>
    <scope>IDENTIFICATION</scope>
</reference>
<dbReference type="GO" id="GO:0008374">
    <property type="term" value="F:O-acyltransferase activity"/>
    <property type="evidence" value="ECO:0007669"/>
    <property type="project" value="InterPro"/>
</dbReference>
<dbReference type="Pfam" id="PF06974">
    <property type="entry name" value="WS_DGAT_C"/>
    <property type="match status" value="1"/>
</dbReference>
<feature type="transmembrane region" description="Helical" evidence="2">
    <location>
        <begin position="12"/>
        <end position="33"/>
    </location>
</feature>
<keyword evidence="2" id="KW-0812">Transmembrane</keyword>
<feature type="compositionally biased region" description="Low complexity" evidence="1">
    <location>
        <begin position="644"/>
        <end position="664"/>
    </location>
</feature>
<evidence type="ECO:0000256" key="2">
    <source>
        <dbReference type="SAM" id="Phobius"/>
    </source>
</evidence>
<dbReference type="Proteomes" id="UP000694920">
    <property type="component" value="Unplaced"/>
</dbReference>
<dbReference type="GeneID" id="107268977"/>
<dbReference type="GO" id="GO:0005886">
    <property type="term" value="C:plasma membrane"/>
    <property type="evidence" value="ECO:0007669"/>
    <property type="project" value="TreeGrafter"/>
</dbReference>
<proteinExistence type="predicted"/>
<evidence type="ECO:0000313" key="5">
    <source>
        <dbReference type="RefSeq" id="XP_015597807.1"/>
    </source>
</evidence>
<protein>
    <submittedName>
        <fullName evidence="5">Uncharacterized protein LOC107268977</fullName>
    </submittedName>
</protein>
<keyword evidence="2" id="KW-1133">Transmembrane helix</keyword>
<dbReference type="GO" id="GO:0019432">
    <property type="term" value="P:triglyceride biosynthetic process"/>
    <property type="evidence" value="ECO:0007669"/>
    <property type="project" value="TreeGrafter"/>
</dbReference>
<dbReference type="PANTHER" id="PTHR31650:SF23">
    <property type="entry name" value="GH11223P"/>
    <property type="match status" value="1"/>
</dbReference>
<dbReference type="AlphaFoldDB" id="A0AAJ7BZ23"/>
<evidence type="ECO:0000256" key="1">
    <source>
        <dbReference type="SAM" id="MobiDB-lite"/>
    </source>
</evidence>